<reference evidence="2 3" key="1">
    <citation type="journal article" date="2018" name="Mycol. Prog.">
        <title>Coniella lustricola, a new species from submerged detritus.</title>
        <authorList>
            <person name="Raudabaugh D.B."/>
            <person name="Iturriaga T."/>
            <person name="Carver A."/>
            <person name="Mondo S."/>
            <person name="Pangilinan J."/>
            <person name="Lipzen A."/>
            <person name="He G."/>
            <person name="Amirebrahimi M."/>
            <person name="Grigoriev I.V."/>
            <person name="Miller A.N."/>
        </authorList>
    </citation>
    <scope>NUCLEOTIDE SEQUENCE [LARGE SCALE GENOMIC DNA]</scope>
    <source>
        <strain evidence="2 3">B22-T-1</strain>
    </source>
</reference>
<gene>
    <name evidence="2" type="ORF">BD289DRAFT_229456</name>
</gene>
<dbReference type="InParanoid" id="A0A2T3AAJ3"/>
<dbReference type="Proteomes" id="UP000241462">
    <property type="component" value="Unassembled WGS sequence"/>
</dbReference>
<feature type="region of interest" description="Disordered" evidence="1">
    <location>
        <begin position="19"/>
        <end position="43"/>
    </location>
</feature>
<evidence type="ECO:0000313" key="2">
    <source>
        <dbReference type="EMBL" id="PSR88710.1"/>
    </source>
</evidence>
<dbReference type="AlphaFoldDB" id="A0A2T3AAJ3"/>
<organism evidence="2 3">
    <name type="scientific">Coniella lustricola</name>
    <dbReference type="NCBI Taxonomy" id="2025994"/>
    <lineage>
        <taxon>Eukaryota</taxon>
        <taxon>Fungi</taxon>
        <taxon>Dikarya</taxon>
        <taxon>Ascomycota</taxon>
        <taxon>Pezizomycotina</taxon>
        <taxon>Sordariomycetes</taxon>
        <taxon>Sordariomycetidae</taxon>
        <taxon>Diaporthales</taxon>
        <taxon>Schizoparmaceae</taxon>
        <taxon>Coniella</taxon>
    </lineage>
</organism>
<evidence type="ECO:0000256" key="1">
    <source>
        <dbReference type="SAM" id="MobiDB-lite"/>
    </source>
</evidence>
<name>A0A2T3AAJ3_9PEZI</name>
<keyword evidence="3" id="KW-1185">Reference proteome</keyword>
<accession>A0A2T3AAJ3</accession>
<dbReference type="EMBL" id="KZ678425">
    <property type="protein sequence ID" value="PSR88710.1"/>
    <property type="molecule type" value="Genomic_DNA"/>
</dbReference>
<proteinExistence type="predicted"/>
<sequence>MNQITLNVSENLQCRRGDDRYAGSYGNEPSFPRSRSGNRQFYIDSGPNEESHELIHCQDSLKIKYYLEPDTVNSIHLEDTARCIFEDNDPHFMIRPGLFKLTLMLALLTPWGNVHSSDSPGRLSLCHKFLHFSGILTLRILFSMYKSLQYHNYPTLRDSQMEEQTSYDEVLQACFQF</sequence>
<evidence type="ECO:0000313" key="3">
    <source>
        <dbReference type="Proteomes" id="UP000241462"/>
    </source>
</evidence>
<protein>
    <submittedName>
        <fullName evidence="2">Uncharacterized protein</fullName>
    </submittedName>
</protein>